<evidence type="ECO:0000313" key="4">
    <source>
        <dbReference type="Proteomes" id="UP000184089"/>
    </source>
</evidence>
<organism evidence="3 4">
    <name type="scientific">Bittarella massiliensis</name>
    <name type="common">ex Durand et al. 2017</name>
    <dbReference type="NCBI Taxonomy" id="1720313"/>
    <lineage>
        <taxon>Bacteria</taxon>
        <taxon>Bacillati</taxon>
        <taxon>Bacillota</taxon>
        <taxon>Clostridia</taxon>
        <taxon>Eubacteriales</taxon>
        <taxon>Oscillospiraceae</taxon>
        <taxon>Bittarella (ex Durand et al. 2017)</taxon>
    </lineage>
</organism>
<dbReference type="Proteomes" id="UP000474718">
    <property type="component" value="Unassembled WGS sequence"/>
</dbReference>
<reference evidence="3" key="2">
    <citation type="submission" date="2016-11" db="EMBL/GenBank/DDBJ databases">
        <authorList>
            <person name="Varghese N."/>
            <person name="Submissions S."/>
        </authorList>
    </citation>
    <scope>NUCLEOTIDE SEQUENCE</scope>
    <source>
        <strain evidence="3">DSM 4029</strain>
    </source>
</reference>
<proteinExistence type="predicted"/>
<dbReference type="Proteomes" id="UP000184089">
    <property type="component" value="Unassembled WGS sequence"/>
</dbReference>
<keyword evidence="5" id="KW-1185">Reference proteome</keyword>
<gene>
    <name evidence="2" type="ORF">GT747_00055</name>
    <name evidence="3" type="ORF">SAMN05444424_1833</name>
</gene>
<evidence type="ECO:0000313" key="5">
    <source>
        <dbReference type="Proteomes" id="UP000474718"/>
    </source>
</evidence>
<feature type="domain" description="Pyridoxamine 5'-phosphate oxidase N-terminal" evidence="1">
    <location>
        <begin position="2"/>
        <end position="104"/>
    </location>
</feature>
<dbReference type="InterPro" id="IPR012349">
    <property type="entry name" value="Split_barrel_FMN-bd"/>
</dbReference>
<dbReference type="SUPFAM" id="SSF50475">
    <property type="entry name" value="FMN-binding split barrel"/>
    <property type="match status" value="1"/>
</dbReference>
<dbReference type="EMBL" id="FQVY01000002">
    <property type="protein sequence ID" value="SHG19733.1"/>
    <property type="molecule type" value="Genomic_DNA"/>
</dbReference>
<dbReference type="Pfam" id="PF01243">
    <property type="entry name" value="PNPOx_N"/>
    <property type="match status" value="1"/>
</dbReference>
<reference evidence="4" key="1">
    <citation type="submission" date="2016-11" db="EMBL/GenBank/DDBJ databases">
        <authorList>
            <person name="Jaros S."/>
            <person name="Januszkiewicz K."/>
            <person name="Wedrychowicz H."/>
        </authorList>
    </citation>
    <scope>NUCLEOTIDE SEQUENCE [LARGE SCALE GENOMIC DNA]</scope>
    <source>
        <strain evidence="4">DSM 4029</strain>
    </source>
</reference>
<protein>
    <submittedName>
        <fullName evidence="2">FMN-binding protein</fullName>
    </submittedName>
    <submittedName>
        <fullName evidence="3">Pyridoxamine 5'-phosphate oxidase</fullName>
    </submittedName>
</protein>
<dbReference type="EMBL" id="WWVX01000001">
    <property type="protein sequence ID" value="MZL68166.1"/>
    <property type="molecule type" value="Genomic_DNA"/>
</dbReference>
<dbReference type="AlphaFoldDB" id="A0AAQ1MDV4"/>
<name>A0AAQ1MDV4_9FIRM</name>
<evidence type="ECO:0000259" key="1">
    <source>
        <dbReference type="Pfam" id="PF01243"/>
    </source>
</evidence>
<accession>A0AAQ1MDV4</accession>
<comment type="caution">
    <text evidence="3">The sequence shown here is derived from an EMBL/GenBank/DDBJ whole genome shotgun (WGS) entry which is preliminary data.</text>
</comment>
<evidence type="ECO:0000313" key="2">
    <source>
        <dbReference type="EMBL" id="MZL68166.1"/>
    </source>
</evidence>
<dbReference type="InterPro" id="IPR011576">
    <property type="entry name" value="Pyridox_Oxase_N"/>
</dbReference>
<dbReference type="RefSeq" id="WP_021658187.1">
    <property type="nucleotide sequence ID" value="NZ_FQVY01000002.1"/>
</dbReference>
<reference evidence="2 5" key="3">
    <citation type="journal article" date="2019" name="Nat. Med.">
        <title>A library of human gut bacterial isolates paired with longitudinal multiomics data enables mechanistic microbiome research.</title>
        <authorList>
            <person name="Poyet M."/>
            <person name="Groussin M."/>
            <person name="Gibbons S.M."/>
            <person name="Avila-Pacheco J."/>
            <person name="Jiang X."/>
            <person name="Kearney S.M."/>
            <person name="Perrotta A.R."/>
            <person name="Berdy B."/>
            <person name="Zhao S."/>
            <person name="Lieberman T.D."/>
            <person name="Swanson P.K."/>
            <person name="Smith M."/>
            <person name="Roesemann S."/>
            <person name="Alexander J.E."/>
            <person name="Rich S.A."/>
            <person name="Livny J."/>
            <person name="Vlamakis H."/>
            <person name="Clish C."/>
            <person name="Bullock K."/>
            <person name="Deik A."/>
            <person name="Scott J."/>
            <person name="Pierce K.A."/>
            <person name="Xavier R.J."/>
            <person name="Alm E.J."/>
        </authorList>
    </citation>
    <scope>NUCLEOTIDE SEQUENCE [LARGE SCALE GENOMIC DNA]</scope>
    <source>
        <strain evidence="2 5">BIOML-A2</strain>
    </source>
</reference>
<evidence type="ECO:0000313" key="3">
    <source>
        <dbReference type="EMBL" id="SHG19733.1"/>
    </source>
</evidence>
<dbReference type="Gene3D" id="2.30.110.10">
    <property type="entry name" value="Electron Transport, Fmn-binding Protein, Chain A"/>
    <property type="match status" value="1"/>
</dbReference>
<sequence>MLDKKLLDILAHEGVVAIVSCCENEPHVVNTWHSYVNITEDDRLLIPAGGMTSIEKDTSANNKVLLALGSNQVEGSGGSMGAGFRLEGTARFLTSGPDFEKMVTQFPWLSRVLEVTITSLKETM</sequence>